<keyword evidence="2" id="KW-1185">Reference proteome</keyword>
<dbReference type="RefSeq" id="WP_381432353.1">
    <property type="nucleotide sequence ID" value="NZ_JBHSNO010000005.1"/>
</dbReference>
<accession>A0ABW0TJ21</accession>
<dbReference type="EMBL" id="JBHSNO010000005">
    <property type="protein sequence ID" value="MFC5588773.1"/>
    <property type="molecule type" value="Genomic_DNA"/>
</dbReference>
<dbReference type="Proteomes" id="UP001596109">
    <property type="component" value="Unassembled WGS sequence"/>
</dbReference>
<name>A0ABW0TJ21_9BACL</name>
<comment type="caution">
    <text evidence="1">The sequence shown here is derived from an EMBL/GenBank/DDBJ whole genome shotgun (WGS) entry which is preliminary data.</text>
</comment>
<organism evidence="1 2">
    <name type="scientific">Sporosarcina soli</name>
    <dbReference type="NCBI Taxonomy" id="334736"/>
    <lineage>
        <taxon>Bacteria</taxon>
        <taxon>Bacillati</taxon>
        <taxon>Bacillota</taxon>
        <taxon>Bacilli</taxon>
        <taxon>Bacillales</taxon>
        <taxon>Caryophanaceae</taxon>
        <taxon>Sporosarcina</taxon>
    </lineage>
</organism>
<gene>
    <name evidence="1" type="ORF">ACFPRA_07740</name>
</gene>
<proteinExistence type="predicted"/>
<reference evidence="2" key="1">
    <citation type="journal article" date="2019" name="Int. J. Syst. Evol. Microbiol.">
        <title>The Global Catalogue of Microorganisms (GCM) 10K type strain sequencing project: providing services to taxonomists for standard genome sequencing and annotation.</title>
        <authorList>
            <consortium name="The Broad Institute Genomics Platform"/>
            <consortium name="The Broad Institute Genome Sequencing Center for Infectious Disease"/>
            <person name="Wu L."/>
            <person name="Ma J."/>
        </authorList>
    </citation>
    <scope>NUCLEOTIDE SEQUENCE [LARGE SCALE GENOMIC DNA]</scope>
    <source>
        <strain evidence="2">CGMCC 4.1434</strain>
    </source>
</reference>
<sequence>MSGEQFIQQIGVKVLARLTQIVEHFQAKGQIIDVPASSLIRMTSSTLIGYFITKYASP</sequence>
<evidence type="ECO:0000313" key="2">
    <source>
        <dbReference type="Proteomes" id="UP001596109"/>
    </source>
</evidence>
<evidence type="ECO:0000313" key="1">
    <source>
        <dbReference type="EMBL" id="MFC5588773.1"/>
    </source>
</evidence>
<protein>
    <submittedName>
        <fullName evidence="1">Uncharacterized protein</fullName>
    </submittedName>
</protein>